<feature type="compositionally biased region" description="Polar residues" evidence="1">
    <location>
        <begin position="30"/>
        <end position="44"/>
    </location>
</feature>
<dbReference type="InterPro" id="IPR001810">
    <property type="entry name" value="F-box_dom"/>
</dbReference>
<gene>
    <name evidence="3" type="ORF">CPB83DRAFT_836435</name>
</gene>
<reference evidence="3" key="1">
    <citation type="submission" date="2020-11" db="EMBL/GenBank/DDBJ databases">
        <authorList>
            <consortium name="DOE Joint Genome Institute"/>
            <person name="Ahrendt S."/>
            <person name="Riley R."/>
            <person name="Andreopoulos W."/>
            <person name="Labutti K."/>
            <person name="Pangilinan J."/>
            <person name="Ruiz-Duenas F.J."/>
            <person name="Barrasa J.M."/>
            <person name="Sanchez-Garcia M."/>
            <person name="Camarero S."/>
            <person name="Miyauchi S."/>
            <person name="Serrano A."/>
            <person name="Linde D."/>
            <person name="Babiker R."/>
            <person name="Drula E."/>
            <person name="Ayuso-Fernandez I."/>
            <person name="Pacheco R."/>
            <person name="Padilla G."/>
            <person name="Ferreira P."/>
            <person name="Barriuso J."/>
            <person name="Kellner H."/>
            <person name="Castanera R."/>
            <person name="Alfaro M."/>
            <person name="Ramirez L."/>
            <person name="Pisabarro A.G."/>
            <person name="Kuo A."/>
            <person name="Tritt A."/>
            <person name="Lipzen A."/>
            <person name="He G."/>
            <person name="Yan M."/>
            <person name="Ng V."/>
            <person name="Cullen D."/>
            <person name="Martin F."/>
            <person name="Rosso M.-N."/>
            <person name="Henrissat B."/>
            <person name="Hibbett D."/>
            <person name="Martinez A.T."/>
            <person name="Grigoriev I.V."/>
        </authorList>
    </citation>
    <scope>NUCLEOTIDE SEQUENCE</scope>
    <source>
        <strain evidence="3">CBS 506.95</strain>
    </source>
</reference>
<comment type="caution">
    <text evidence="3">The sequence shown here is derived from an EMBL/GenBank/DDBJ whole genome shotgun (WGS) entry which is preliminary data.</text>
</comment>
<dbReference type="SMART" id="SM00256">
    <property type="entry name" value="FBOX"/>
    <property type="match status" value="1"/>
</dbReference>
<feature type="region of interest" description="Disordered" evidence="1">
    <location>
        <begin position="1"/>
        <end position="44"/>
    </location>
</feature>
<dbReference type="AlphaFoldDB" id="A0A9P6EDW1"/>
<keyword evidence="4" id="KW-1185">Reference proteome</keyword>
<protein>
    <recommendedName>
        <fullName evidence="2">F-box domain-containing protein</fullName>
    </recommendedName>
</protein>
<dbReference type="SUPFAM" id="SSF81383">
    <property type="entry name" value="F-box domain"/>
    <property type="match status" value="1"/>
</dbReference>
<feature type="region of interest" description="Disordered" evidence="1">
    <location>
        <begin position="341"/>
        <end position="364"/>
    </location>
</feature>
<name>A0A9P6EDW1_9AGAR</name>
<dbReference type="Proteomes" id="UP000807306">
    <property type="component" value="Unassembled WGS sequence"/>
</dbReference>
<dbReference type="CDD" id="cd09917">
    <property type="entry name" value="F-box_SF"/>
    <property type="match status" value="1"/>
</dbReference>
<feature type="compositionally biased region" description="Low complexity" evidence="1">
    <location>
        <begin position="703"/>
        <end position="712"/>
    </location>
</feature>
<sequence>MAPSSSTSGPASGPASSSVFPRKKALGSAQRPNRTPTEPTLFSRSLRSSAVPIVPKSNGVKTPSKSLGLSLDLSAHSRGDPVGALRVLLKLLTSLPSRVGGCQYKLTPAEHALAVHLVGVVDPFVCHGARVLSVSTSNSMGVTLSGFGDVSFASLPTELIDLILAHIDSREDLFQVGLVSKRLHDIVFPQHFEYRVIRCKASSVKVWKHLTTHSVLARNVRKVEILDERERNGQVIVPRLLRAKIGPAVKSQGGGGVDTASSSGSSSSDEHDTKKLNIHMKHERLLSRALLHMLYLKEFKWSCNHSPISISTIWSSLMNGPGKGLQVLDVSDNMLFHPGLSWNSASENDTEESESDGEETGLLSKGSALHEMSSVVVRSTPHTYGAAKNPELGRIGRILHQCVTLKNLEISYISPRSSGTIPNGQGIPVNGNASTNTRTRPLADQLLMYTQFGSNAISSTSTTSTFSPSLTSLTLTNLRLTSPLPLTRFLNVHTALERLSLVDIHLGAVNQTNGWFQLPPGCLPRLREIRAPKEVINAVLECPLLNEDMRPDFHEDALPAAQTEPLENWRTNKRRPLRIIKGFKLSGHHSSTTSSYSRTIADLVFLANLKAYASEVSQVELVSWHDMDDIRKLTAAVPNLEGLNVGKRVGPHNGIGAGTAVANITEWTEVLSTMSELKELRGVRFFYEVTSPPTVSSNPGPRSSVVSASAAAHPTLNTSASTSTAGGPPQPPHPSLPTHIKLSATDRSRLRKNEEIAGLLAWKCKGLRKVDWWDDGRVVVLVRDREGDNMKKARWEVRKA</sequence>
<evidence type="ECO:0000313" key="4">
    <source>
        <dbReference type="Proteomes" id="UP000807306"/>
    </source>
</evidence>
<feature type="compositionally biased region" description="Low complexity" evidence="1">
    <location>
        <begin position="258"/>
        <end position="267"/>
    </location>
</feature>
<dbReference type="OrthoDB" id="3270296at2759"/>
<accession>A0A9P6EDW1</accession>
<feature type="region of interest" description="Disordered" evidence="1">
    <location>
        <begin position="249"/>
        <end position="273"/>
    </location>
</feature>
<feature type="compositionally biased region" description="Low complexity" evidence="1">
    <location>
        <begin position="1"/>
        <end position="18"/>
    </location>
</feature>
<dbReference type="PROSITE" id="PS50181">
    <property type="entry name" value="FBOX"/>
    <property type="match status" value="1"/>
</dbReference>
<feature type="compositionally biased region" description="Acidic residues" evidence="1">
    <location>
        <begin position="348"/>
        <end position="359"/>
    </location>
</feature>
<evidence type="ECO:0000256" key="1">
    <source>
        <dbReference type="SAM" id="MobiDB-lite"/>
    </source>
</evidence>
<dbReference type="SUPFAM" id="SSF52047">
    <property type="entry name" value="RNI-like"/>
    <property type="match status" value="1"/>
</dbReference>
<evidence type="ECO:0000313" key="3">
    <source>
        <dbReference type="EMBL" id="KAF9527648.1"/>
    </source>
</evidence>
<dbReference type="InterPro" id="IPR036047">
    <property type="entry name" value="F-box-like_dom_sf"/>
</dbReference>
<feature type="compositionally biased region" description="Polar residues" evidence="1">
    <location>
        <begin position="691"/>
        <end position="701"/>
    </location>
</feature>
<dbReference type="EMBL" id="MU157859">
    <property type="protein sequence ID" value="KAF9527648.1"/>
    <property type="molecule type" value="Genomic_DNA"/>
</dbReference>
<evidence type="ECO:0000259" key="2">
    <source>
        <dbReference type="PROSITE" id="PS50181"/>
    </source>
</evidence>
<proteinExistence type="predicted"/>
<organism evidence="3 4">
    <name type="scientific">Crepidotus variabilis</name>
    <dbReference type="NCBI Taxonomy" id="179855"/>
    <lineage>
        <taxon>Eukaryota</taxon>
        <taxon>Fungi</taxon>
        <taxon>Dikarya</taxon>
        <taxon>Basidiomycota</taxon>
        <taxon>Agaricomycotina</taxon>
        <taxon>Agaricomycetes</taxon>
        <taxon>Agaricomycetidae</taxon>
        <taxon>Agaricales</taxon>
        <taxon>Agaricineae</taxon>
        <taxon>Crepidotaceae</taxon>
        <taxon>Crepidotus</taxon>
    </lineage>
</organism>
<feature type="domain" description="F-box" evidence="2">
    <location>
        <begin position="149"/>
        <end position="197"/>
    </location>
</feature>
<feature type="region of interest" description="Disordered" evidence="1">
    <location>
        <begin position="691"/>
        <end position="740"/>
    </location>
</feature>
<feature type="compositionally biased region" description="Polar residues" evidence="1">
    <location>
        <begin position="715"/>
        <end position="725"/>
    </location>
</feature>